<proteinExistence type="predicted"/>
<dbReference type="EMBL" id="FOBC01000014">
    <property type="protein sequence ID" value="SEL70173.1"/>
    <property type="molecule type" value="Genomic_DNA"/>
</dbReference>
<keyword evidence="2" id="KW-1185">Reference proteome</keyword>
<reference evidence="2" key="1">
    <citation type="submission" date="2016-10" db="EMBL/GenBank/DDBJ databases">
        <authorList>
            <person name="Varghese N."/>
            <person name="Submissions S."/>
        </authorList>
    </citation>
    <scope>NUCLEOTIDE SEQUENCE [LARGE SCALE GENOMIC DNA]</scope>
    <source>
        <strain evidence="2">CGMCC 1.9150</strain>
    </source>
</reference>
<dbReference type="AlphaFoldDB" id="A0A1H7SCH3"/>
<name>A0A1H7SCH3_9GAMM</name>
<organism evidence="1 2">
    <name type="scientific">Halomonas daqiaonensis</name>
    <dbReference type="NCBI Taxonomy" id="650850"/>
    <lineage>
        <taxon>Bacteria</taxon>
        <taxon>Pseudomonadati</taxon>
        <taxon>Pseudomonadota</taxon>
        <taxon>Gammaproteobacteria</taxon>
        <taxon>Oceanospirillales</taxon>
        <taxon>Halomonadaceae</taxon>
        <taxon>Halomonas</taxon>
    </lineage>
</organism>
<dbReference type="Proteomes" id="UP000198807">
    <property type="component" value="Unassembled WGS sequence"/>
</dbReference>
<protein>
    <submittedName>
        <fullName evidence="1">Uncharacterized protein</fullName>
    </submittedName>
</protein>
<evidence type="ECO:0000313" key="1">
    <source>
        <dbReference type="EMBL" id="SEL70173.1"/>
    </source>
</evidence>
<accession>A0A1H7SCH3</accession>
<gene>
    <name evidence="1" type="ORF">SAMN04488129_11457</name>
</gene>
<dbReference type="OrthoDB" id="6171920at2"/>
<sequence>MPKSGPKQARVEPIREAEDPNLPVVGWNVIDETDPQNEIAVSEHETEAEAIRAAEEYEQHEE</sequence>
<dbReference type="RefSeq" id="WP_089714010.1">
    <property type="nucleotide sequence ID" value="NZ_FOBC01000014.1"/>
</dbReference>
<evidence type="ECO:0000313" key="2">
    <source>
        <dbReference type="Proteomes" id="UP000198807"/>
    </source>
</evidence>